<evidence type="ECO:0000256" key="1">
    <source>
        <dbReference type="ARBA" id="ARBA00023015"/>
    </source>
</evidence>
<dbReference type="Gene3D" id="3.40.1410.10">
    <property type="entry name" value="Chorismate lyase-like"/>
    <property type="match status" value="1"/>
</dbReference>
<feature type="domain" description="HTH gntR-type" evidence="5">
    <location>
        <begin position="22"/>
        <end position="90"/>
    </location>
</feature>
<dbReference type="InterPro" id="IPR036390">
    <property type="entry name" value="WH_DNA-bd_sf"/>
</dbReference>
<evidence type="ECO:0000256" key="3">
    <source>
        <dbReference type="ARBA" id="ARBA00023163"/>
    </source>
</evidence>
<keyword evidence="1" id="KW-0805">Transcription regulation</keyword>
<dbReference type="InterPro" id="IPR050679">
    <property type="entry name" value="Bact_HTH_transcr_reg"/>
</dbReference>
<keyword evidence="3" id="KW-0804">Transcription</keyword>
<dbReference type="PRINTS" id="PR00035">
    <property type="entry name" value="HTHGNTR"/>
</dbReference>
<dbReference type="SMART" id="SM00345">
    <property type="entry name" value="HTH_GNTR"/>
    <property type="match status" value="1"/>
</dbReference>
<keyword evidence="7" id="KW-1185">Reference proteome</keyword>
<feature type="region of interest" description="Disordered" evidence="4">
    <location>
        <begin position="1"/>
        <end position="22"/>
    </location>
</feature>
<keyword evidence="2" id="KW-0238">DNA-binding</keyword>
<dbReference type="Proteomes" id="UP000527616">
    <property type="component" value="Unassembled WGS sequence"/>
</dbReference>
<dbReference type="InterPro" id="IPR036388">
    <property type="entry name" value="WH-like_DNA-bd_sf"/>
</dbReference>
<accession>A0A7Z0IMG0</accession>
<evidence type="ECO:0000256" key="2">
    <source>
        <dbReference type="ARBA" id="ARBA00023125"/>
    </source>
</evidence>
<comment type="caution">
    <text evidence="6">The sequence shown here is derived from an EMBL/GenBank/DDBJ whole genome shotgun (WGS) entry which is preliminary data.</text>
</comment>
<sequence length="258" mass="28058">MAPRAPARADGGSEARDLTRGRPAAEAVYRQLLGDLNRGVYGPGSRLPAERELANRLETSRSTLRLALNRLAREERVASTGQRGWHVSGERIGEPPSILQSFTEMATARGLTAHSRILLQEMRPCSYDESLRLGVAPATPVVEIRRLRFLGPSPVCVDRSVVHLTEPGALAELDLVDRSLYAALADLAGVEITRSSYAVEARAADEELAGQLGIDLGSPVLVGTETAYDDRGRPIILGEVKYRGDAYRFKADLFRPVS</sequence>
<evidence type="ECO:0000256" key="4">
    <source>
        <dbReference type="SAM" id="MobiDB-lite"/>
    </source>
</evidence>
<dbReference type="Gene3D" id="1.10.10.10">
    <property type="entry name" value="Winged helix-like DNA-binding domain superfamily/Winged helix DNA-binding domain"/>
    <property type="match status" value="1"/>
</dbReference>
<dbReference type="GO" id="GO:0003677">
    <property type="term" value="F:DNA binding"/>
    <property type="evidence" value="ECO:0007669"/>
    <property type="project" value="UniProtKB-KW"/>
</dbReference>
<reference evidence="6 7" key="1">
    <citation type="submission" date="2020-07" db="EMBL/GenBank/DDBJ databases">
        <title>Sequencing the genomes of 1000 actinobacteria strains.</title>
        <authorList>
            <person name="Klenk H.-P."/>
        </authorList>
    </citation>
    <scope>NUCLEOTIDE SEQUENCE [LARGE SCALE GENOMIC DNA]</scope>
    <source>
        <strain evidence="6 7">DSM 103164</strain>
    </source>
</reference>
<dbReference type="EMBL" id="JACBZS010000001">
    <property type="protein sequence ID" value="NYI72694.1"/>
    <property type="molecule type" value="Genomic_DNA"/>
</dbReference>
<dbReference type="CDD" id="cd07377">
    <property type="entry name" value="WHTH_GntR"/>
    <property type="match status" value="1"/>
</dbReference>
<dbReference type="AlphaFoldDB" id="A0A7Z0IMG0"/>
<dbReference type="PANTHER" id="PTHR44846:SF16">
    <property type="entry name" value="TRANSCRIPTIONAL REGULATOR PHNF-RELATED"/>
    <property type="match status" value="1"/>
</dbReference>
<dbReference type="SUPFAM" id="SSF64288">
    <property type="entry name" value="Chorismate lyase-like"/>
    <property type="match status" value="1"/>
</dbReference>
<dbReference type="RefSeq" id="WP_218843912.1">
    <property type="nucleotide sequence ID" value="NZ_JACBZS010000001.1"/>
</dbReference>
<organism evidence="6 7">
    <name type="scientific">Naumannella cuiyingiana</name>
    <dbReference type="NCBI Taxonomy" id="1347891"/>
    <lineage>
        <taxon>Bacteria</taxon>
        <taxon>Bacillati</taxon>
        <taxon>Actinomycetota</taxon>
        <taxon>Actinomycetes</taxon>
        <taxon>Propionibacteriales</taxon>
        <taxon>Propionibacteriaceae</taxon>
        <taxon>Naumannella</taxon>
    </lineage>
</organism>
<dbReference type="InterPro" id="IPR000524">
    <property type="entry name" value="Tscrpt_reg_HTH_GntR"/>
</dbReference>
<dbReference type="SMART" id="SM00866">
    <property type="entry name" value="UTRA"/>
    <property type="match status" value="1"/>
</dbReference>
<evidence type="ECO:0000313" key="7">
    <source>
        <dbReference type="Proteomes" id="UP000527616"/>
    </source>
</evidence>
<dbReference type="InterPro" id="IPR028978">
    <property type="entry name" value="Chorismate_lyase_/UTRA_dom_sf"/>
</dbReference>
<gene>
    <name evidence="6" type="ORF">GGQ54_003254</name>
</gene>
<dbReference type="Pfam" id="PF00392">
    <property type="entry name" value="GntR"/>
    <property type="match status" value="1"/>
</dbReference>
<dbReference type="PANTHER" id="PTHR44846">
    <property type="entry name" value="MANNOSYL-D-GLYCERATE TRANSPORT/METABOLISM SYSTEM REPRESSOR MNGR-RELATED"/>
    <property type="match status" value="1"/>
</dbReference>
<name>A0A7Z0IMG0_9ACTN</name>
<dbReference type="PROSITE" id="PS50949">
    <property type="entry name" value="HTH_GNTR"/>
    <property type="match status" value="1"/>
</dbReference>
<evidence type="ECO:0000259" key="5">
    <source>
        <dbReference type="PROSITE" id="PS50949"/>
    </source>
</evidence>
<protein>
    <submittedName>
        <fullName evidence="6">GntR family transcriptional regulator</fullName>
    </submittedName>
</protein>
<feature type="compositionally biased region" description="Basic and acidic residues" evidence="4">
    <location>
        <begin position="11"/>
        <end position="20"/>
    </location>
</feature>
<dbReference type="SUPFAM" id="SSF46785">
    <property type="entry name" value="Winged helix' DNA-binding domain"/>
    <property type="match status" value="1"/>
</dbReference>
<evidence type="ECO:0000313" key="6">
    <source>
        <dbReference type="EMBL" id="NYI72694.1"/>
    </source>
</evidence>
<dbReference type="Pfam" id="PF07702">
    <property type="entry name" value="UTRA"/>
    <property type="match status" value="1"/>
</dbReference>
<dbReference type="GO" id="GO:0003700">
    <property type="term" value="F:DNA-binding transcription factor activity"/>
    <property type="evidence" value="ECO:0007669"/>
    <property type="project" value="InterPro"/>
</dbReference>
<proteinExistence type="predicted"/>
<dbReference type="InterPro" id="IPR011663">
    <property type="entry name" value="UTRA"/>
</dbReference>